<organism evidence="1 2">
    <name type="scientific">Methanococcus maripaludis (strain C5 / ATCC BAA-1333)</name>
    <dbReference type="NCBI Taxonomy" id="402880"/>
    <lineage>
        <taxon>Archaea</taxon>
        <taxon>Methanobacteriati</taxon>
        <taxon>Methanobacteriota</taxon>
        <taxon>Methanomada group</taxon>
        <taxon>Methanococci</taxon>
        <taxon>Methanococcales</taxon>
        <taxon>Methanococcaceae</taxon>
        <taxon>Methanococcus</taxon>
    </lineage>
</organism>
<dbReference type="AlphaFoldDB" id="A4G0Q9"/>
<proteinExistence type="predicted"/>
<gene>
    <name evidence="1" type="ordered locus">MmarC5_1746</name>
</gene>
<dbReference type="RefSeq" id="WP_011869489.1">
    <property type="nucleotide sequence ID" value="NC_009135.1"/>
</dbReference>
<dbReference type="HOGENOM" id="CLU_2204138_0_0_2"/>
<sequence>MYEEGKEILENLRNRNFEYISEGELDQIFDDAKLDYDLDTGNMLQGTRDIGEDREFELELEALRLEKLSILRETKNKNNTLKLKIVSKPMTKLFEAISKFLDKFPKF</sequence>
<evidence type="ECO:0000313" key="1">
    <source>
        <dbReference type="EMBL" id="ABO36043.1"/>
    </source>
</evidence>
<evidence type="ECO:0000313" key="2">
    <source>
        <dbReference type="Proteomes" id="UP000000253"/>
    </source>
</evidence>
<protein>
    <submittedName>
        <fullName evidence="1">Uncharacterized protein</fullName>
    </submittedName>
</protein>
<accession>A4G0Q9</accession>
<name>A4G0Q9_METM5</name>
<reference evidence="1 2" key="1">
    <citation type="submission" date="2007-03" db="EMBL/GenBank/DDBJ databases">
        <title>Complete sequence of chromosome of Methanococcus maripaludis C5.</title>
        <authorList>
            <consortium name="US DOE Joint Genome Institute"/>
            <person name="Copeland A."/>
            <person name="Lucas S."/>
            <person name="Lapidus A."/>
            <person name="Barry K."/>
            <person name="Glavina del Rio T."/>
            <person name="Dalin E."/>
            <person name="Tice H."/>
            <person name="Pitluck S."/>
            <person name="Chertkov O."/>
            <person name="Brettin T."/>
            <person name="Bruce D."/>
            <person name="Han C."/>
            <person name="Detter J.C."/>
            <person name="Schmutz J."/>
            <person name="Larimer F."/>
            <person name="Land M."/>
            <person name="Hauser L."/>
            <person name="Kyrpides N."/>
            <person name="Mikhailova N."/>
            <person name="Sieprawska-Lupa M."/>
            <person name="Whitman W.B."/>
            <person name="Richardson P."/>
        </authorList>
    </citation>
    <scope>NUCLEOTIDE SEQUENCE [LARGE SCALE GENOMIC DNA]</scope>
    <source>
        <strain evidence="2">C5 / ATCC BAA-1333</strain>
    </source>
</reference>
<dbReference type="KEGG" id="mmq:MmarC5_1746"/>
<dbReference type="Proteomes" id="UP000000253">
    <property type="component" value="Chromosome"/>
</dbReference>
<dbReference type="GeneID" id="4927981"/>
<dbReference type="EMBL" id="CP000609">
    <property type="protein sequence ID" value="ABO36043.1"/>
    <property type="molecule type" value="Genomic_DNA"/>
</dbReference>